<keyword evidence="3" id="KW-1185">Reference proteome</keyword>
<evidence type="ECO:0000256" key="1">
    <source>
        <dbReference type="SAM" id="MobiDB-lite"/>
    </source>
</evidence>
<evidence type="ECO:0000313" key="2">
    <source>
        <dbReference type="EMBL" id="KAJ8039828.1"/>
    </source>
</evidence>
<reference evidence="2" key="1">
    <citation type="submission" date="2021-10" db="EMBL/GenBank/DDBJ databases">
        <title>Tropical sea cucumber genome reveals ecological adaptation and Cuvierian tubules defense mechanism.</title>
        <authorList>
            <person name="Chen T."/>
        </authorList>
    </citation>
    <scope>NUCLEOTIDE SEQUENCE</scope>
    <source>
        <strain evidence="2">Nanhai2018</strain>
        <tissue evidence="2">Muscle</tissue>
    </source>
</reference>
<proteinExistence type="predicted"/>
<feature type="region of interest" description="Disordered" evidence="1">
    <location>
        <begin position="1"/>
        <end position="21"/>
    </location>
</feature>
<name>A0A9Q1C5T9_HOLLE</name>
<organism evidence="2 3">
    <name type="scientific">Holothuria leucospilota</name>
    <name type="common">Black long sea cucumber</name>
    <name type="synonym">Mertensiothuria leucospilota</name>
    <dbReference type="NCBI Taxonomy" id="206669"/>
    <lineage>
        <taxon>Eukaryota</taxon>
        <taxon>Metazoa</taxon>
        <taxon>Echinodermata</taxon>
        <taxon>Eleutherozoa</taxon>
        <taxon>Echinozoa</taxon>
        <taxon>Holothuroidea</taxon>
        <taxon>Aspidochirotacea</taxon>
        <taxon>Aspidochirotida</taxon>
        <taxon>Holothuriidae</taxon>
        <taxon>Holothuria</taxon>
    </lineage>
</organism>
<dbReference type="PANTHER" id="PTHR47018">
    <property type="entry name" value="CXC DOMAIN-CONTAINING PROTEIN-RELATED"/>
    <property type="match status" value="1"/>
</dbReference>
<sequence>MMQMVQQGNYPEPTTDKQAVSQECEDLSLEDQQLFECESNDNLLSTVTNHYEGLMDGTSSPEVICASSVLDNIAEKFEQKKLSLSHLRTGSLWLHYMDMIDSLRLLIKAEHTGNWDLHLSTVNEMLPFYASAGHNLYLKSAYTYLQQMLQLEEKHPEVHAAFKNGNHVIRRSDRFWAGLSTDLIIEQVLMRSVKATGGLTRGRGLTEAEWARWILSMPACADMNNAIQEFCGTR</sequence>
<dbReference type="Proteomes" id="UP001152320">
    <property type="component" value="Chromosome 6"/>
</dbReference>
<dbReference type="AlphaFoldDB" id="A0A9Q1C5T9"/>
<comment type="caution">
    <text evidence="2">The sequence shown here is derived from an EMBL/GenBank/DDBJ whole genome shotgun (WGS) entry which is preliminary data.</text>
</comment>
<accession>A0A9Q1C5T9</accession>
<evidence type="ECO:0000313" key="3">
    <source>
        <dbReference type="Proteomes" id="UP001152320"/>
    </source>
</evidence>
<dbReference type="OrthoDB" id="6140638at2759"/>
<dbReference type="PANTHER" id="PTHR47018:SF1">
    <property type="entry name" value="TESMIN_TSO1-LIKE CXC DOMAIN-CONTAINING PROTEIN"/>
    <property type="match status" value="1"/>
</dbReference>
<protein>
    <submittedName>
        <fullName evidence="2">Uncharacterized protein</fullName>
    </submittedName>
</protein>
<dbReference type="EMBL" id="JAIZAY010000006">
    <property type="protein sequence ID" value="KAJ8039828.1"/>
    <property type="molecule type" value="Genomic_DNA"/>
</dbReference>
<gene>
    <name evidence="2" type="ORF">HOLleu_13951</name>
</gene>